<evidence type="ECO:0000259" key="6">
    <source>
        <dbReference type="PROSITE" id="PS51387"/>
    </source>
</evidence>
<dbReference type="Gene3D" id="3.30.465.10">
    <property type="match status" value="1"/>
</dbReference>
<gene>
    <name evidence="7" type="ORF">CFIO01_04879</name>
</gene>
<dbReference type="HOGENOM" id="CLU_018354_1_2_1"/>
<feature type="chain" id="PRO_5001456903" evidence="5">
    <location>
        <begin position="19"/>
        <end position="518"/>
    </location>
</feature>
<evidence type="ECO:0000256" key="4">
    <source>
        <dbReference type="ARBA" id="ARBA00023002"/>
    </source>
</evidence>
<dbReference type="OrthoDB" id="2151789at2759"/>
<proteinExistence type="inferred from homology"/>
<dbReference type="Pfam" id="PF01565">
    <property type="entry name" value="FAD_binding_4"/>
    <property type="match status" value="1"/>
</dbReference>
<dbReference type="GO" id="GO:0016491">
    <property type="term" value="F:oxidoreductase activity"/>
    <property type="evidence" value="ECO:0007669"/>
    <property type="project" value="UniProtKB-KW"/>
</dbReference>
<feature type="domain" description="FAD-binding PCMH-type" evidence="6">
    <location>
        <begin position="59"/>
        <end position="230"/>
    </location>
</feature>
<dbReference type="PANTHER" id="PTHR42973:SF34">
    <property type="entry name" value="FAD BINDING DOMAIN PROTEIN (AFU_ORTHOLOGUE AFUA_3G02770)"/>
    <property type="match status" value="1"/>
</dbReference>
<evidence type="ECO:0000313" key="7">
    <source>
        <dbReference type="EMBL" id="EXF84019.1"/>
    </source>
</evidence>
<keyword evidence="8" id="KW-1185">Reference proteome</keyword>
<keyword evidence="4" id="KW-0560">Oxidoreductase</keyword>
<keyword evidence="3" id="KW-0274">FAD</keyword>
<comment type="similarity">
    <text evidence="1">Belongs to the oxygen-dependent FAD-linked oxidoreductase family.</text>
</comment>
<sequence length="518" mass="57161">MAIGYILGLLAQTRLGIASEASITAGCSQACSQLTNEFGSAVHLGSNDSSFAIWDMKQQEVLPACRVEPTTASQVSRVVEITVDNWCRFAIKGGGHMTNLDASNSVGGITIDLHLMDHIEISEDRTKANLGPGHILRDAYLALEKHNLTMVGGRTADVGLPGFTIGGGLSDLGPQYGLAVDNVWEYQLVLPNATIVNVSETVHPDLYFALRGGGNNFGIITNFRSRLVRQGQKWGGARTYHINFTDPLVDQSYQLATNLATDTYMSFWSRNSYDVATDRFSMSVSQAYYDPVVEPPVFAELNKIPYETSNLRVDWMSNHSLDSVSPHGLRRVYASITFRPSRILHKQLINIYSEEIEGIKTTPGLSSSLVVQALHKNAIDAMKVRGGNALGVESDGPLMSTLSANYPSLIWSIYRSEPLADCPCHRKVALLTLGWSNSEDDTAMYSYADRIINRGKAEAESMNLLHPWLYINYANHNQDPFSGYGEKNKNRLREIQRTIDPRGIFTSQGLVRGSFKLN</sequence>
<protein>
    <submittedName>
        <fullName evidence="7">FAD binding domain-containing protein</fullName>
    </submittedName>
</protein>
<dbReference type="GO" id="GO:0071949">
    <property type="term" value="F:FAD binding"/>
    <property type="evidence" value="ECO:0007669"/>
    <property type="project" value="InterPro"/>
</dbReference>
<dbReference type="SUPFAM" id="SSF56176">
    <property type="entry name" value="FAD-binding/transporter-associated domain-like"/>
    <property type="match status" value="1"/>
</dbReference>
<evidence type="ECO:0000313" key="8">
    <source>
        <dbReference type="Proteomes" id="UP000020467"/>
    </source>
</evidence>
<dbReference type="PROSITE" id="PS51387">
    <property type="entry name" value="FAD_PCMH"/>
    <property type="match status" value="1"/>
</dbReference>
<keyword evidence="5" id="KW-0732">Signal</keyword>
<dbReference type="PANTHER" id="PTHR42973">
    <property type="entry name" value="BINDING OXIDOREDUCTASE, PUTATIVE (AFU_ORTHOLOGUE AFUA_1G17690)-RELATED"/>
    <property type="match status" value="1"/>
</dbReference>
<accession>A0A010S0B8</accession>
<evidence type="ECO:0000256" key="2">
    <source>
        <dbReference type="ARBA" id="ARBA00022630"/>
    </source>
</evidence>
<dbReference type="InterPro" id="IPR006094">
    <property type="entry name" value="Oxid_FAD_bind_N"/>
</dbReference>
<dbReference type="InterPro" id="IPR050416">
    <property type="entry name" value="FAD-linked_Oxidoreductase"/>
</dbReference>
<evidence type="ECO:0000256" key="1">
    <source>
        <dbReference type="ARBA" id="ARBA00005466"/>
    </source>
</evidence>
<organism evidence="7 8">
    <name type="scientific">Colletotrichum fioriniae PJ7</name>
    <dbReference type="NCBI Taxonomy" id="1445577"/>
    <lineage>
        <taxon>Eukaryota</taxon>
        <taxon>Fungi</taxon>
        <taxon>Dikarya</taxon>
        <taxon>Ascomycota</taxon>
        <taxon>Pezizomycotina</taxon>
        <taxon>Sordariomycetes</taxon>
        <taxon>Hypocreomycetidae</taxon>
        <taxon>Glomerellales</taxon>
        <taxon>Glomerellaceae</taxon>
        <taxon>Colletotrichum</taxon>
        <taxon>Colletotrichum acutatum species complex</taxon>
    </lineage>
</organism>
<dbReference type="InterPro" id="IPR016166">
    <property type="entry name" value="FAD-bd_PCMH"/>
</dbReference>
<dbReference type="EMBL" id="JARH01000213">
    <property type="protein sequence ID" value="EXF84019.1"/>
    <property type="molecule type" value="Genomic_DNA"/>
</dbReference>
<dbReference type="AlphaFoldDB" id="A0A010S0B8"/>
<dbReference type="InterPro" id="IPR036318">
    <property type="entry name" value="FAD-bd_PCMH-like_sf"/>
</dbReference>
<dbReference type="eggNOG" id="KOG1231">
    <property type="taxonomic scope" value="Eukaryota"/>
</dbReference>
<keyword evidence="2" id="KW-0285">Flavoprotein</keyword>
<reference evidence="7 8" key="1">
    <citation type="submission" date="2014-02" db="EMBL/GenBank/DDBJ databases">
        <title>The genome sequence of Colletotrichum fioriniae PJ7.</title>
        <authorList>
            <person name="Baroncelli R."/>
            <person name="Thon M.R."/>
        </authorList>
    </citation>
    <scope>NUCLEOTIDE SEQUENCE [LARGE SCALE GENOMIC DNA]</scope>
    <source>
        <strain evidence="7 8">PJ7</strain>
    </source>
</reference>
<evidence type="ECO:0000256" key="3">
    <source>
        <dbReference type="ARBA" id="ARBA00022827"/>
    </source>
</evidence>
<name>A0A010S0B8_9PEZI</name>
<comment type="caution">
    <text evidence="7">The sequence shown here is derived from an EMBL/GenBank/DDBJ whole genome shotgun (WGS) entry which is preliminary data.</text>
</comment>
<feature type="signal peptide" evidence="5">
    <location>
        <begin position="1"/>
        <end position="18"/>
    </location>
</feature>
<dbReference type="Proteomes" id="UP000020467">
    <property type="component" value="Unassembled WGS sequence"/>
</dbReference>
<dbReference type="InterPro" id="IPR016169">
    <property type="entry name" value="FAD-bd_PCMH_sub2"/>
</dbReference>
<evidence type="ECO:0000256" key="5">
    <source>
        <dbReference type="SAM" id="SignalP"/>
    </source>
</evidence>
<dbReference type="KEGG" id="cfj:CFIO01_04879"/>